<keyword evidence="1" id="KW-0732">Signal</keyword>
<dbReference type="RefSeq" id="WP_063676179.1">
    <property type="nucleotide sequence ID" value="NZ_LSEF01000010.1"/>
</dbReference>
<accession>A0A176ZHD7</accession>
<dbReference type="Pfam" id="PF06863">
    <property type="entry name" value="DUF1254"/>
    <property type="match status" value="1"/>
</dbReference>
<evidence type="ECO:0000256" key="1">
    <source>
        <dbReference type="SAM" id="SignalP"/>
    </source>
</evidence>
<keyword evidence="5" id="KW-1185">Reference proteome</keyword>
<dbReference type="AlphaFoldDB" id="A0A176ZHD7"/>
<dbReference type="Pfam" id="PF06742">
    <property type="entry name" value="DUF1214"/>
    <property type="match status" value="1"/>
</dbReference>
<dbReference type="SUPFAM" id="SSF160935">
    <property type="entry name" value="VPA0735-like"/>
    <property type="match status" value="1"/>
</dbReference>
<feature type="chain" id="PRO_5008055933" description="Cell envelope protein" evidence="1">
    <location>
        <begin position="25"/>
        <end position="486"/>
    </location>
</feature>
<dbReference type="InterPro" id="IPR010621">
    <property type="entry name" value="DUF1214"/>
</dbReference>
<dbReference type="GeneID" id="32585015"/>
<evidence type="ECO:0000313" key="5">
    <source>
        <dbReference type="Proteomes" id="UP000077173"/>
    </source>
</evidence>
<dbReference type="InterPro" id="IPR010679">
    <property type="entry name" value="DUF1254"/>
</dbReference>
<evidence type="ECO:0000313" key="4">
    <source>
        <dbReference type="EMBL" id="OAF19927.1"/>
    </source>
</evidence>
<dbReference type="Gene3D" id="2.60.120.600">
    <property type="entry name" value="Domain of unknown function DUF1214, C-terminal domain"/>
    <property type="match status" value="1"/>
</dbReference>
<dbReference type="EMBL" id="LSEF01000010">
    <property type="protein sequence ID" value="OAF19927.1"/>
    <property type="molecule type" value="Genomic_DNA"/>
</dbReference>
<dbReference type="Gene3D" id="2.60.40.1610">
    <property type="entry name" value="Domain of unknown function DUF1254"/>
    <property type="match status" value="1"/>
</dbReference>
<proteinExistence type="predicted"/>
<evidence type="ECO:0000259" key="2">
    <source>
        <dbReference type="Pfam" id="PF06742"/>
    </source>
</evidence>
<gene>
    <name evidence="4" type="ORF">AXW67_35045</name>
</gene>
<reference evidence="4 5" key="1">
    <citation type="submission" date="2016-02" db="EMBL/GenBank/DDBJ databases">
        <title>Draft genome sequence of the strain BR 10247T Bradyrhizobium neotropicale isolated from nodules of Centrolobium paraense.</title>
        <authorList>
            <person name="Simoes-Araujo J.L."/>
            <person name="Barauna A.C."/>
            <person name="Silva K."/>
            <person name="Zilli J.E."/>
        </authorList>
    </citation>
    <scope>NUCLEOTIDE SEQUENCE [LARGE SCALE GENOMIC DNA]</scope>
    <source>
        <strain evidence="4 5">BR 10247</strain>
    </source>
</reference>
<sequence>MKKLLRTLSFAGLICAMTMPVAHAQQVPLPTTAAQVPGPAPGTVMTKPYVQMVARVAYFWGWPLVNAANRAHAFSEAPEPGLMGGVIPVAYNRLAMLTGYIAPDQHFIACPNQDVAYGAGFFDLDKEAAVIQVPDFGDRFWVFALYDGRTDEFASIGKQFGTKPGFYLMVGPNWKGEPPAGINGVVRSSTRFAFAVPRIFMDDTPEDHTAIRPVLSQINAYPLSSFDGKMKVTDWSKLPHFPAPKSAGKGETKWVNPDTFFDELPAVMKQVPPLPGEESLYAWIGSVLNAAANDPEIKNTLKETAAQLESETITPFLQWRLNGRAAGNGWNSPVNNAEWGTDYLNRTGTAKSNMYDNRPEETKYIYTDDDSQGKQLSGENTYSITFAKGEVPPVNGFWSLTLYDAEHFFNPNALNRYSLGTKNKTLVYNADGSLTLYAGAKSPGKDKESNWLPAPDGAFSLYIRAYWAEKPVLDGQWKPPAVARVR</sequence>
<evidence type="ECO:0008006" key="6">
    <source>
        <dbReference type="Google" id="ProtNLM"/>
    </source>
</evidence>
<feature type="signal peptide" evidence="1">
    <location>
        <begin position="1"/>
        <end position="24"/>
    </location>
</feature>
<dbReference type="PANTHER" id="PTHR36509:SF2">
    <property type="entry name" value="BLL3101 PROTEIN"/>
    <property type="match status" value="1"/>
</dbReference>
<dbReference type="InterPro" id="IPR037050">
    <property type="entry name" value="DUF1254_sf"/>
</dbReference>
<organism evidence="4 5">
    <name type="scientific">Bradyrhizobium neotropicale</name>
    <dbReference type="NCBI Taxonomy" id="1497615"/>
    <lineage>
        <taxon>Bacteria</taxon>
        <taxon>Pseudomonadati</taxon>
        <taxon>Pseudomonadota</taxon>
        <taxon>Alphaproteobacteria</taxon>
        <taxon>Hyphomicrobiales</taxon>
        <taxon>Nitrobacteraceae</taxon>
        <taxon>Bradyrhizobium</taxon>
    </lineage>
</organism>
<feature type="domain" description="DUF1214" evidence="2">
    <location>
        <begin position="362"/>
        <end position="469"/>
    </location>
</feature>
<comment type="caution">
    <text evidence="4">The sequence shown here is derived from an EMBL/GenBank/DDBJ whole genome shotgun (WGS) entry which is preliminary data.</text>
</comment>
<name>A0A176ZHD7_9BRAD</name>
<dbReference type="InterPro" id="IPR037049">
    <property type="entry name" value="DUF1214_C_sf"/>
</dbReference>
<dbReference type="Proteomes" id="UP000077173">
    <property type="component" value="Unassembled WGS sequence"/>
</dbReference>
<evidence type="ECO:0000259" key="3">
    <source>
        <dbReference type="Pfam" id="PF06863"/>
    </source>
</evidence>
<feature type="domain" description="DUF1254" evidence="3">
    <location>
        <begin position="92"/>
        <end position="222"/>
    </location>
</feature>
<protein>
    <recommendedName>
        <fullName evidence="6">Cell envelope protein</fullName>
    </recommendedName>
</protein>
<dbReference type="PANTHER" id="PTHR36509">
    <property type="entry name" value="BLL3101 PROTEIN"/>
    <property type="match status" value="1"/>
</dbReference>